<gene>
    <name evidence="2" type="ORF">GCM10011340_17210</name>
</gene>
<accession>A0ABQ3I546</accession>
<feature type="transmembrane region" description="Helical" evidence="1">
    <location>
        <begin position="71"/>
        <end position="90"/>
    </location>
</feature>
<organism evidence="2 3">
    <name type="scientific">Roseivirga thermotolerans</name>
    <dbReference type="NCBI Taxonomy" id="1758176"/>
    <lineage>
        <taxon>Bacteria</taxon>
        <taxon>Pseudomonadati</taxon>
        <taxon>Bacteroidota</taxon>
        <taxon>Cytophagia</taxon>
        <taxon>Cytophagales</taxon>
        <taxon>Roseivirgaceae</taxon>
        <taxon>Roseivirga</taxon>
    </lineage>
</organism>
<keyword evidence="3" id="KW-1185">Reference proteome</keyword>
<comment type="caution">
    <text evidence="2">The sequence shown here is derived from an EMBL/GenBank/DDBJ whole genome shotgun (WGS) entry which is preliminary data.</text>
</comment>
<dbReference type="Proteomes" id="UP000658258">
    <property type="component" value="Unassembled WGS sequence"/>
</dbReference>
<evidence type="ECO:0000313" key="3">
    <source>
        <dbReference type="Proteomes" id="UP000658258"/>
    </source>
</evidence>
<evidence type="ECO:0008006" key="4">
    <source>
        <dbReference type="Google" id="ProtNLM"/>
    </source>
</evidence>
<evidence type="ECO:0000313" key="2">
    <source>
        <dbReference type="EMBL" id="GHE62517.1"/>
    </source>
</evidence>
<evidence type="ECO:0000256" key="1">
    <source>
        <dbReference type="SAM" id="Phobius"/>
    </source>
</evidence>
<dbReference type="EMBL" id="BNAG01000002">
    <property type="protein sequence ID" value="GHE62517.1"/>
    <property type="molecule type" value="Genomic_DNA"/>
</dbReference>
<protein>
    <recommendedName>
        <fullName evidence="4">Riboflavin synthase subunit beta</fullName>
    </recommendedName>
</protein>
<keyword evidence="1" id="KW-0812">Transmembrane</keyword>
<name>A0ABQ3I546_9BACT</name>
<sequence>MSSAGHILDSIKRMKANRALTARRDAFNIKEANTFKPKAESEFKKYRFRKASPEYLKGLKVQLSAERKRELIKQTIILLLSVAIGLIIFYSM</sequence>
<keyword evidence="1" id="KW-1133">Transmembrane helix</keyword>
<keyword evidence="1" id="KW-0472">Membrane</keyword>
<reference evidence="3" key="1">
    <citation type="journal article" date="2019" name="Int. J. Syst. Evol. Microbiol.">
        <title>The Global Catalogue of Microorganisms (GCM) 10K type strain sequencing project: providing services to taxonomists for standard genome sequencing and annotation.</title>
        <authorList>
            <consortium name="The Broad Institute Genomics Platform"/>
            <consortium name="The Broad Institute Genome Sequencing Center for Infectious Disease"/>
            <person name="Wu L."/>
            <person name="Ma J."/>
        </authorList>
    </citation>
    <scope>NUCLEOTIDE SEQUENCE [LARGE SCALE GENOMIC DNA]</scope>
    <source>
        <strain evidence="3">CGMCC 1.15111</strain>
    </source>
</reference>
<proteinExistence type="predicted"/>